<dbReference type="Proteomes" id="UP000001025">
    <property type="component" value="Chromosome"/>
</dbReference>
<gene>
    <name evidence="2" type="ordered locus">RB2818</name>
</gene>
<dbReference type="HOGENOM" id="CLU_3047368_0_0_0"/>
<sequence length="54" mass="5981">MEPNGADKQCPGLFAVPQSFTLLARVSRCGTLGSPQPGSSRPRLTHEQKYSYEW</sequence>
<dbReference type="InParanoid" id="Q7UV81"/>
<evidence type="ECO:0000313" key="2">
    <source>
        <dbReference type="EMBL" id="CAD72845.1"/>
    </source>
</evidence>
<dbReference type="EMBL" id="BX294137">
    <property type="protein sequence ID" value="CAD72845.1"/>
    <property type="molecule type" value="Genomic_DNA"/>
</dbReference>
<feature type="region of interest" description="Disordered" evidence="1">
    <location>
        <begin position="31"/>
        <end position="54"/>
    </location>
</feature>
<dbReference type="STRING" id="243090.RB2818"/>
<protein>
    <submittedName>
        <fullName evidence="2">Uncharacterized protein</fullName>
    </submittedName>
</protein>
<feature type="compositionally biased region" description="Basic and acidic residues" evidence="1">
    <location>
        <begin position="44"/>
        <end position="54"/>
    </location>
</feature>
<evidence type="ECO:0000313" key="3">
    <source>
        <dbReference type="Proteomes" id="UP000001025"/>
    </source>
</evidence>
<name>Q7UV81_RHOBA</name>
<evidence type="ECO:0000256" key="1">
    <source>
        <dbReference type="SAM" id="MobiDB-lite"/>
    </source>
</evidence>
<keyword evidence="3" id="KW-1185">Reference proteome</keyword>
<dbReference type="KEGG" id="rba:RB2818"/>
<dbReference type="EnsemblBacteria" id="CAD72845">
    <property type="protein sequence ID" value="CAD72845"/>
    <property type="gene ID" value="RB2818"/>
</dbReference>
<reference evidence="2 3" key="1">
    <citation type="journal article" date="2003" name="Proc. Natl. Acad. Sci. U.S.A.">
        <title>Complete genome sequence of the marine planctomycete Pirellula sp. strain 1.</title>
        <authorList>
            <person name="Gloeckner F.O."/>
            <person name="Kube M."/>
            <person name="Bauer M."/>
            <person name="Teeling H."/>
            <person name="Lombardot T."/>
            <person name="Ludwig W."/>
            <person name="Gade D."/>
            <person name="Beck A."/>
            <person name="Borzym K."/>
            <person name="Heitmann K."/>
            <person name="Rabus R."/>
            <person name="Schlesner H."/>
            <person name="Amann R."/>
            <person name="Reinhardt R."/>
        </authorList>
    </citation>
    <scope>NUCLEOTIDE SEQUENCE [LARGE SCALE GENOMIC DNA]</scope>
    <source>
        <strain evidence="3">DSM 10527 / NCIMB 13988 / SH1</strain>
    </source>
</reference>
<organism evidence="2 3">
    <name type="scientific">Rhodopirellula baltica (strain DSM 10527 / NCIMB 13988 / SH1)</name>
    <dbReference type="NCBI Taxonomy" id="243090"/>
    <lineage>
        <taxon>Bacteria</taxon>
        <taxon>Pseudomonadati</taxon>
        <taxon>Planctomycetota</taxon>
        <taxon>Planctomycetia</taxon>
        <taxon>Pirellulales</taxon>
        <taxon>Pirellulaceae</taxon>
        <taxon>Rhodopirellula</taxon>
    </lineage>
</organism>
<dbReference type="AlphaFoldDB" id="Q7UV81"/>
<proteinExistence type="predicted"/>
<accession>Q7UV81</accession>